<accession>A0A099EUN8</accession>
<dbReference type="STRING" id="376733.SAMN04487972_1362"/>
<dbReference type="Gene3D" id="3.30.360.10">
    <property type="entry name" value="Dihydrodipicolinate Reductase, domain 2"/>
    <property type="match status" value="1"/>
</dbReference>
<reference evidence="2 4" key="3">
    <citation type="submission" date="2016-10" db="EMBL/GenBank/DDBJ databases">
        <authorList>
            <person name="de Groot N.N."/>
        </authorList>
    </citation>
    <scope>NUCLEOTIDE SEQUENCE [LARGE SCALE GENOMIC DNA]</scope>
    <source>
        <strain evidence="2 4">CGMCC 1.6117</strain>
    </source>
</reference>
<dbReference type="EMBL" id="FOJO01000036">
    <property type="protein sequence ID" value="SFA61408.1"/>
    <property type="molecule type" value="Genomic_DNA"/>
</dbReference>
<keyword evidence="3" id="KW-1185">Reference proteome</keyword>
<reference evidence="1 3" key="1">
    <citation type="submission" date="2014-09" db="EMBL/GenBank/DDBJ databases">
        <authorList>
            <person name="McGinnis J.M."/>
            <person name="Wolfgang W.J."/>
        </authorList>
    </citation>
    <scope>NUCLEOTIDE SEQUENCE [LARGE SCALE GENOMIC DNA]</scope>
    <source>
        <strain evidence="1 3">JCM 14014</strain>
    </source>
</reference>
<sequence>MAFADDAKDAFGWRTVYSGPEQPYGDLLWPVAGMGQGFIDVKSLEWFNFLQAIAGTKDAAPNFRDGLQIERIADAIMKSGQTRVWEKVSQQTA</sequence>
<dbReference type="AlphaFoldDB" id="A0A099EUN8"/>
<dbReference type="Proteomes" id="UP000182312">
    <property type="component" value="Unassembled WGS sequence"/>
</dbReference>
<evidence type="ECO:0000313" key="1">
    <source>
        <dbReference type="EMBL" id="KGJ02090.1"/>
    </source>
</evidence>
<evidence type="ECO:0000313" key="4">
    <source>
        <dbReference type="Proteomes" id="UP000182312"/>
    </source>
</evidence>
<dbReference type="eggNOG" id="COG0673">
    <property type="taxonomic scope" value="Bacteria"/>
</dbReference>
<dbReference type="Proteomes" id="UP000029846">
    <property type="component" value="Unassembled WGS sequence"/>
</dbReference>
<name>A0A099EUN8_9RHOB</name>
<evidence type="ECO:0008006" key="5">
    <source>
        <dbReference type="Google" id="ProtNLM"/>
    </source>
</evidence>
<gene>
    <name evidence="1" type="ORF">IT41_18440</name>
    <name evidence="2" type="ORF">SAMN04487972_1362</name>
</gene>
<evidence type="ECO:0000313" key="2">
    <source>
        <dbReference type="EMBL" id="SFA61408.1"/>
    </source>
</evidence>
<organism evidence="1 3">
    <name type="scientific">Paracoccus halophilus</name>
    <dbReference type="NCBI Taxonomy" id="376733"/>
    <lineage>
        <taxon>Bacteria</taxon>
        <taxon>Pseudomonadati</taxon>
        <taxon>Pseudomonadota</taxon>
        <taxon>Alphaproteobacteria</taxon>
        <taxon>Rhodobacterales</taxon>
        <taxon>Paracoccaceae</taxon>
        <taxon>Paracoccus</taxon>
    </lineage>
</organism>
<reference evidence="1 3" key="2">
    <citation type="submission" date="2014-10" db="EMBL/GenBank/DDBJ databases">
        <title>Paracoccus sanguinis sp. nov., isolated from clinical specimens of New York State patients.</title>
        <authorList>
            <person name="Mingle L.A."/>
            <person name="Cole J.A."/>
            <person name="Lapierre P."/>
            <person name="Musser K.A."/>
        </authorList>
    </citation>
    <scope>NUCLEOTIDE SEQUENCE [LARGE SCALE GENOMIC DNA]</scope>
    <source>
        <strain evidence="1 3">JCM 14014</strain>
    </source>
</reference>
<protein>
    <recommendedName>
        <fullName evidence="5">Gfo/Idh/MocA-like oxidoreductase C-terminal domain-containing protein</fullName>
    </recommendedName>
</protein>
<dbReference type="EMBL" id="JRKN01000046">
    <property type="protein sequence ID" value="KGJ02090.1"/>
    <property type="molecule type" value="Genomic_DNA"/>
</dbReference>
<proteinExistence type="predicted"/>
<evidence type="ECO:0000313" key="3">
    <source>
        <dbReference type="Proteomes" id="UP000029846"/>
    </source>
</evidence>